<sequence>NAIDTGTHRSVHTPTYRKFSKDQETLRKETDKLIGSGIIEHSTSPWSSPVVLVKRKDGTTRFCVDYRRLNQITTKDAFPLPRIDDIYDQLTTATYFTKFDFKASYFQVPIRQIRSTKNSIFNQRWAFPIQSSNRWKHVLAYIDDSIIYSKNFYEHIQHIEEVCSLLQEANFKLNVDKCEIARTEILFIGDVIKSGTIKPDPDNIRGQTETNEPTTAEGAFRFVTAAEYYRKFNQKFSIIAAPLHKYSPSAVNQQKMNTSQFVLSDDARTAFHELKKILTTDLILGLPDDTLQFKIQSDASVDGIGAVLLQITPNGDRPLATTVKLVEQDDLSGRNSDRDQSSFDEYYGEMPWLALDFSERDKKKELSNKFNVDGIPTVNPTNVENKNVESERDKKNELSNKFNVDGIPTLILLDGDSGDIICQDARDRIEDNDPTGENFPWPS</sequence>
<dbReference type="PANTHER" id="PTHR37984:SF5">
    <property type="entry name" value="PROTEIN NYNRIN-LIKE"/>
    <property type="match status" value="1"/>
</dbReference>
<evidence type="ECO:0000259" key="3">
    <source>
        <dbReference type="Pfam" id="PF00078"/>
    </source>
</evidence>
<dbReference type="EMBL" id="CAJNOW010005306">
    <property type="protein sequence ID" value="CAF1446288.1"/>
    <property type="molecule type" value="Genomic_DNA"/>
</dbReference>
<protein>
    <recommendedName>
        <fullName evidence="7">Reverse transcriptase domain-containing protein</fullName>
    </recommendedName>
</protein>
<dbReference type="SUPFAM" id="SSF56672">
    <property type="entry name" value="DNA/RNA polymerases"/>
    <property type="match status" value="1"/>
</dbReference>
<dbReference type="FunFam" id="3.30.70.270:FF:000003">
    <property type="entry name" value="Transposon Ty3-G Gag-Pol polyprotein"/>
    <property type="match status" value="1"/>
</dbReference>
<dbReference type="PANTHER" id="PTHR37984">
    <property type="entry name" value="PROTEIN CBG26694"/>
    <property type="match status" value="1"/>
</dbReference>
<dbReference type="Pfam" id="PF00078">
    <property type="entry name" value="RVT_1"/>
    <property type="match status" value="1"/>
</dbReference>
<dbReference type="Gene3D" id="3.30.70.270">
    <property type="match status" value="3"/>
</dbReference>
<dbReference type="CDD" id="cd01647">
    <property type="entry name" value="RT_LTR"/>
    <property type="match status" value="1"/>
</dbReference>
<organism evidence="5 6">
    <name type="scientific">Rotaria magnacalcarata</name>
    <dbReference type="NCBI Taxonomy" id="392030"/>
    <lineage>
        <taxon>Eukaryota</taxon>
        <taxon>Metazoa</taxon>
        <taxon>Spiralia</taxon>
        <taxon>Gnathifera</taxon>
        <taxon>Rotifera</taxon>
        <taxon>Eurotatoria</taxon>
        <taxon>Bdelloidea</taxon>
        <taxon>Philodinida</taxon>
        <taxon>Philodinidae</taxon>
        <taxon>Rotaria</taxon>
    </lineage>
</organism>
<evidence type="ECO:0000256" key="1">
    <source>
        <dbReference type="ARBA" id="ARBA00023268"/>
    </source>
</evidence>
<dbReference type="Gene3D" id="3.40.30.10">
    <property type="entry name" value="Glutaredoxin"/>
    <property type="match status" value="2"/>
</dbReference>
<evidence type="ECO:0008006" key="7">
    <source>
        <dbReference type="Google" id="ProtNLM"/>
    </source>
</evidence>
<evidence type="ECO:0000313" key="5">
    <source>
        <dbReference type="EMBL" id="CAF1446288.1"/>
    </source>
</evidence>
<keyword evidence="1" id="KW-0511">Multifunctional enzyme</keyword>
<name>A0A815P9P1_9BILA</name>
<accession>A0A815P9P1</accession>
<gene>
    <name evidence="5" type="ORF">KQP761_LOCUS11763</name>
</gene>
<evidence type="ECO:0000313" key="6">
    <source>
        <dbReference type="Proteomes" id="UP000663834"/>
    </source>
</evidence>
<feature type="domain" description="Reverse transcriptase/retrotransposon-derived protein RNase H-like" evidence="4">
    <location>
        <begin position="264"/>
        <end position="321"/>
    </location>
</feature>
<feature type="non-terminal residue" evidence="5">
    <location>
        <position position="1"/>
    </location>
</feature>
<dbReference type="InterPro" id="IPR043128">
    <property type="entry name" value="Rev_trsase/Diguanyl_cyclase"/>
</dbReference>
<evidence type="ECO:0000256" key="2">
    <source>
        <dbReference type="SAM" id="MobiDB-lite"/>
    </source>
</evidence>
<dbReference type="InterPro" id="IPR050951">
    <property type="entry name" value="Retrovirus_Pol_polyprotein"/>
</dbReference>
<dbReference type="GO" id="GO:0003824">
    <property type="term" value="F:catalytic activity"/>
    <property type="evidence" value="ECO:0007669"/>
    <property type="project" value="UniProtKB-KW"/>
</dbReference>
<evidence type="ECO:0000259" key="4">
    <source>
        <dbReference type="Pfam" id="PF17919"/>
    </source>
</evidence>
<dbReference type="Proteomes" id="UP000663834">
    <property type="component" value="Unassembled WGS sequence"/>
</dbReference>
<proteinExistence type="predicted"/>
<dbReference type="Gene3D" id="3.10.10.10">
    <property type="entry name" value="HIV Type 1 Reverse Transcriptase, subunit A, domain 1"/>
    <property type="match status" value="1"/>
</dbReference>
<reference evidence="5" key="1">
    <citation type="submission" date="2021-02" db="EMBL/GenBank/DDBJ databases">
        <authorList>
            <person name="Nowell W R."/>
        </authorList>
    </citation>
    <scope>NUCLEOTIDE SEQUENCE</scope>
</reference>
<dbReference type="InterPro" id="IPR043502">
    <property type="entry name" value="DNA/RNA_pol_sf"/>
</dbReference>
<dbReference type="InterPro" id="IPR000477">
    <property type="entry name" value="RT_dom"/>
</dbReference>
<feature type="region of interest" description="Disordered" evidence="2">
    <location>
        <begin position="1"/>
        <end position="21"/>
    </location>
</feature>
<dbReference type="InterPro" id="IPR041577">
    <property type="entry name" value="RT_RNaseH_2"/>
</dbReference>
<dbReference type="OrthoDB" id="420169at2759"/>
<feature type="domain" description="Reverse transcriptase" evidence="3">
    <location>
        <begin position="135"/>
        <end position="189"/>
    </location>
</feature>
<dbReference type="AlphaFoldDB" id="A0A815P9P1"/>
<dbReference type="Pfam" id="PF17919">
    <property type="entry name" value="RT_RNaseH_2"/>
    <property type="match status" value="1"/>
</dbReference>
<comment type="caution">
    <text evidence="5">The sequence shown here is derived from an EMBL/GenBank/DDBJ whole genome shotgun (WGS) entry which is preliminary data.</text>
</comment>